<accession>A0A2K8KYQ9</accession>
<protein>
    <submittedName>
        <fullName evidence="1">Uncharacterized protein</fullName>
    </submittedName>
</protein>
<name>A0A2K8KYQ9_MARES</name>
<dbReference type="AlphaFoldDB" id="A0A2K8KYQ9"/>
<reference evidence="1 2" key="1">
    <citation type="submission" date="2016-12" db="EMBL/GenBank/DDBJ databases">
        <title>Isolation and genomic insights into novel planktonic Zetaproteobacteria from stratified waters of the Chesapeake Bay.</title>
        <authorList>
            <person name="McAllister S.M."/>
            <person name="Kato S."/>
            <person name="Chan C.S."/>
            <person name="Chiu B.K."/>
            <person name="Field E.K."/>
        </authorList>
    </citation>
    <scope>NUCLEOTIDE SEQUENCE [LARGE SCALE GENOMIC DNA]</scope>
    <source>
        <strain evidence="1 2">CP-5</strain>
    </source>
</reference>
<organism evidence="1 2">
    <name type="scientific">Mariprofundus aestuarium</name>
    <dbReference type="NCBI Taxonomy" id="1921086"/>
    <lineage>
        <taxon>Bacteria</taxon>
        <taxon>Pseudomonadati</taxon>
        <taxon>Pseudomonadota</taxon>
        <taxon>Candidatius Mariprofundia</taxon>
        <taxon>Mariprofundales</taxon>
        <taxon>Mariprofundaceae</taxon>
        <taxon>Mariprofundus</taxon>
    </lineage>
</organism>
<keyword evidence="2" id="KW-1185">Reference proteome</keyword>
<evidence type="ECO:0000313" key="2">
    <source>
        <dbReference type="Proteomes" id="UP000231701"/>
    </source>
</evidence>
<dbReference type="Proteomes" id="UP000231701">
    <property type="component" value="Chromosome"/>
</dbReference>
<proteinExistence type="predicted"/>
<dbReference type="KEGG" id="maes:Ga0123461_1737"/>
<evidence type="ECO:0000313" key="1">
    <source>
        <dbReference type="EMBL" id="ATX80150.1"/>
    </source>
</evidence>
<gene>
    <name evidence="1" type="ORF">Ga0123461_1737</name>
</gene>
<sequence>MEPFFILPKVTTFLQHNLTNKVYGKSQNGYTHLYMLLLNIYIP</sequence>
<dbReference type="EMBL" id="CP018799">
    <property type="protein sequence ID" value="ATX80150.1"/>
    <property type="molecule type" value="Genomic_DNA"/>
</dbReference>